<dbReference type="VEuPathDB" id="FungiDB:SDRG_03895"/>
<dbReference type="AlphaFoldDB" id="T0QLK0"/>
<proteinExistence type="predicted"/>
<sequence length="232" mass="25142">MHGARPRAWIRSIIIEPGLSPAYVAPSAHHGTSVVQGVPSTSSMDISASLHSHVHSTLNLSLDDLSMAELIPPERPALMNLSMNDEDERCDAVADAPPSHQGLLSSRPHPNPSCSISSFSSHAEMSDAPHMAPPRRAHATHKQAKPSPAVKAAPIGKPKIATKPRRQPPPAKRPPSPQRTKPKTTSSLPQRDRLSQAFLQRPSPPSSPPRRTAATYRLDRNNLCCLQQLFLV</sequence>
<reference evidence="2 3" key="1">
    <citation type="submission" date="2012-04" db="EMBL/GenBank/DDBJ databases">
        <title>The Genome Sequence of Saprolegnia declina VS20.</title>
        <authorList>
            <consortium name="The Broad Institute Genome Sequencing Platform"/>
            <person name="Russ C."/>
            <person name="Nusbaum C."/>
            <person name="Tyler B."/>
            <person name="van West P."/>
            <person name="Dieguez-Uribeondo J."/>
            <person name="de Bruijn I."/>
            <person name="Tripathy S."/>
            <person name="Jiang R."/>
            <person name="Young S.K."/>
            <person name="Zeng Q."/>
            <person name="Gargeya S."/>
            <person name="Fitzgerald M."/>
            <person name="Haas B."/>
            <person name="Abouelleil A."/>
            <person name="Alvarado L."/>
            <person name="Arachchi H.M."/>
            <person name="Berlin A."/>
            <person name="Chapman S.B."/>
            <person name="Goldberg J."/>
            <person name="Griggs A."/>
            <person name="Gujja S."/>
            <person name="Hansen M."/>
            <person name="Howarth C."/>
            <person name="Imamovic A."/>
            <person name="Larimer J."/>
            <person name="McCowen C."/>
            <person name="Montmayeur A."/>
            <person name="Murphy C."/>
            <person name="Neiman D."/>
            <person name="Pearson M."/>
            <person name="Priest M."/>
            <person name="Roberts A."/>
            <person name="Saif S."/>
            <person name="Shea T."/>
            <person name="Sisk P."/>
            <person name="Sykes S."/>
            <person name="Wortman J."/>
            <person name="Nusbaum C."/>
            <person name="Birren B."/>
        </authorList>
    </citation>
    <scope>NUCLEOTIDE SEQUENCE [LARGE SCALE GENOMIC DNA]</scope>
    <source>
        <strain evidence="2 3">VS20</strain>
    </source>
</reference>
<evidence type="ECO:0000313" key="3">
    <source>
        <dbReference type="Proteomes" id="UP000030762"/>
    </source>
</evidence>
<feature type="compositionally biased region" description="Basic residues" evidence="1">
    <location>
        <begin position="133"/>
        <end position="144"/>
    </location>
</feature>
<dbReference type="OrthoDB" id="10628530at2759"/>
<dbReference type="Proteomes" id="UP000030762">
    <property type="component" value="Unassembled WGS sequence"/>
</dbReference>
<protein>
    <submittedName>
        <fullName evidence="2">Uncharacterized protein</fullName>
    </submittedName>
</protein>
<evidence type="ECO:0000256" key="1">
    <source>
        <dbReference type="SAM" id="MobiDB-lite"/>
    </source>
</evidence>
<accession>T0QLK0</accession>
<name>T0QLK0_SAPDV</name>
<dbReference type="EMBL" id="JH767140">
    <property type="protein sequence ID" value="EQC38939.1"/>
    <property type="molecule type" value="Genomic_DNA"/>
</dbReference>
<dbReference type="RefSeq" id="XP_008607763.1">
    <property type="nucleotide sequence ID" value="XM_008609541.1"/>
</dbReference>
<evidence type="ECO:0000313" key="2">
    <source>
        <dbReference type="EMBL" id="EQC38939.1"/>
    </source>
</evidence>
<gene>
    <name evidence="2" type="ORF">SDRG_03895</name>
</gene>
<dbReference type="GeneID" id="19944622"/>
<feature type="region of interest" description="Disordered" evidence="1">
    <location>
        <begin position="92"/>
        <end position="213"/>
    </location>
</feature>
<organism evidence="2 3">
    <name type="scientific">Saprolegnia diclina (strain VS20)</name>
    <dbReference type="NCBI Taxonomy" id="1156394"/>
    <lineage>
        <taxon>Eukaryota</taxon>
        <taxon>Sar</taxon>
        <taxon>Stramenopiles</taxon>
        <taxon>Oomycota</taxon>
        <taxon>Saprolegniomycetes</taxon>
        <taxon>Saprolegniales</taxon>
        <taxon>Saprolegniaceae</taxon>
        <taxon>Saprolegnia</taxon>
    </lineage>
</organism>
<keyword evidence="3" id="KW-1185">Reference proteome</keyword>
<feature type="compositionally biased region" description="Pro residues" evidence="1">
    <location>
        <begin position="167"/>
        <end position="177"/>
    </location>
</feature>
<dbReference type="InParanoid" id="T0QLK0"/>